<feature type="compositionally biased region" description="Basic residues" evidence="1">
    <location>
        <begin position="176"/>
        <end position="191"/>
    </location>
</feature>
<proteinExistence type="predicted"/>
<feature type="region of interest" description="Disordered" evidence="1">
    <location>
        <begin position="176"/>
        <end position="196"/>
    </location>
</feature>
<evidence type="ECO:0000256" key="1">
    <source>
        <dbReference type="SAM" id="MobiDB-lite"/>
    </source>
</evidence>
<evidence type="ECO:0000313" key="3">
    <source>
        <dbReference type="Proteomes" id="UP001153954"/>
    </source>
</evidence>
<feature type="region of interest" description="Disordered" evidence="1">
    <location>
        <begin position="1"/>
        <end position="41"/>
    </location>
</feature>
<dbReference type="AlphaFoldDB" id="A0AAU9V677"/>
<evidence type="ECO:0000313" key="2">
    <source>
        <dbReference type="EMBL" id="CAH2106812.1"/>
    </source>
</evidence>
<feature type="compositionally biased region" description="Polar residues" evidence="1">
    <location>
        <begin position="1"/>
        <end position="12"/>
    </location>
</feature>
<dbReference type="Proteomes" id="UP001153954">
    <property type="component" value="Unassembled WGS sequence"/>
</dbReference>
<organism evidence="2 3">
    <name type="scientific">Euphydryas editha</name>
    <name type="common">Edith's checkerspot</name>
    <dbReference type="NCBI Taxonomy" id="104508"/>
    <lineage>
        <taxon>Eukaryota</taxon>
        <taxon>Metazoa</taxon>
        <taxon>Ecdysozoa</taxon>
        <taxon>Arthropoda</taxon>
        <taxon>Hexapoda</taxon>
        <taxon>Insecta</taxon>
        <taxon>Pterygota</taxon>
        <taxon>Neoptera</taxon>
        <taxon>Endopterygota</taxon>
        <taxon>Lepidoptera</taxon>
        <taxon>Glossata</taxon>
        <taxon>Ditrysia</taxon>
        <taxon>Papilionoidea</taxon>
        <taxon>Nymphalidae</taxon>
        <taxon>Nymphalinae</taxon>
        <taxon>Euphydryas</taxon>
    </lineage>
</organism>
<name>A0AAU9V677_EUPED</name>
<accession>A0AAU9V677</accession>
<sequence length="242" mass="27353">MDNESVIISNNDNEFNESINEEGEISISSTQDKSLPGEDSLNKSSCEFEDADCGEPISVHRIVLNFKPIDELDNDDVQRKCCEFWDFVNSRPELNSLIVKPKPETVPNITKPEDMISVSKYSSSMSTIDNEKTAVSVLEFVEENGLISRAFTSRMATPFCDDELNNYSDEHILKRSKVRTSAKKQTGKKQKVQNDVSLQTSPSARNMCEMLHEWDLKHPKSFSPPGPVPDLEDSMMNCKIHQ</sequence>
<gene>
    <name evidence="2" type="ORF">EEDITHA_LOCUS20896</name>
</gene>
<dbReference type="EMBL" id="CAKOGL010000029">
    <property type="protein sequence ID" value="CAH2106812.1"/>
    <property type="molecule type" value="Genomic_DNA"/>
</dbReference>
<comment type="caution">
    <text evidence="2">The sequence shown here is derived from an EMBL/GenBank/DDBJ whole genome shotgun (WGS) entry which is preliminary data.</text>
</comment>
<reference evidence="2" key="1">
    <citation type="submission" date="2022-03" db="EMBL/GenBank/DDBJ databases">
        <authorList>
            <person name="Tunstrom K."/>
        </authorList>
    </citation>
    <scope>NUCLEOTIDE SEQUENCE</scope>
</reference>
<protein>
    <submittedName>
        <fullName evidence="2">Uncharacterized protein</fullName>
    </submittedName>
</protein>
<keyword evidence="3" id="KW-1185">Reference proteome</keyword>